<protein>
    <submittedName>
        <fullName evidence="3">Clavaminate synthase-like protein</fullName>
    </submittedName>
</protein>
<dbReference type="PANTHER" id="PTHR12461:SF94">
    <property type="entry name" value="JMJC DOMAIN-CONTAINING PROTEIN"/>
    <property type="match status" value="1"/>
</dbReference>
<dbReference type="InterPro" id="IPR003347">
    <property type="entry name" value="JmjC_dom"/>
</dbReference>
<evidence type="ECO:0000313" key="4">
    <source>
        <dbReference type="Proteomes" id="UP000030669"/>
    </source>
</evidence>
<dbReference type="HOGENOM" id="CLU_016785_0_1_1"/>
<feature type="region of interest" description="Disordered" evidence="1">
    <location>
        <begin position="300"/>
        <end position="319"/>
    </location>
</feature>
<dbReference type="SMART" id="SM00558">
    <property type="entry name" value="JmjC"/>
    <property type="match status" value="1"/>
</dbReference>
<dbReference type="Pfam" id="PF13621">
    <property type="entry name" value="Cupin_8"/>
    <property type="match status" value="1"/>
</dbReference>
<dbReference type="AlphaFoldDB" id="S7QHF0"/>
<dbReference type="OMA" id="VPDYCYI"/>
<reference evidence="3 4" key="1">
    <citation type="journal article" date="2012" name="Science">
        <title>The Paleozoic origin of enzymatic lignin decomposition reconstructed from 31 fungal genomes.</title>
        <authorList>
            <person name="Floudas D."/>
            <person name="Binder M."/>
            <person name="Riley R."/>
            <person name="Barry K."/>
            <person name="Blanchette R.A."/>
            <person name="Henrissat B."/>
            <person name="Martinez A.T."/>
            <person name="Otillar R."/>
            <person name="Spatafora J.W."/>
            <person name="Yadav J.S."/>
            <person name="Aerts A."/>
            <person name="Benoit I."/>
            <person name="Boyd A."/>
            <person name="Carlson A."/>
            <person name="Copeland A."/>
            <person name="Coutinho P.M."/>
            <person name="de Vries R.P."/>
            <person name="Ferreira P."/>
            <person name="Findley K."/>
            <person name="Foster B."/>
            <person name="Gaskell J."/>
            <person name="Glotzer D."/>
            <person name="Gorecki P."/>
            <person name="Heitman J."/>
            <person name="Hesse C."/>
            <person name="Hori C."/>
            <person name="Igarashi K."/>
            <person name="Jurgens J.A."/>
            <person name="Kallen N."/>
            <person name="Kersten P."/>
            <person name="Kohler A."/>
            <person name="Kuees U."/>
            <person name="Kumar T.K.A."/>
            <person name="Kuo A."/>
            <person name="LaButti K."/>
            <person name="Larrondo L.F."/>
            <person name="Lindquist E."/>
            <person name="Ling A."/>
            <person name="Lombard V."/>
            <person name="Lucas S."/>
            <person name="Lundell T."/>
            <person name="Martin R."/>
            <person name="McLaughlin D.J."/>
            <person name="Morgenstern I."/>
            <person name="Morin E."/>
            <person name="Murat C."/>
            <person name="Nagy L.G."/>
            <person name="Nolan M."/>
            <person name="Ohm R.A."/>
            <person name="Patyshakuliyeva A."/>
            <person name="Rokas A."/>
            <person name="Ruiz-Duenas F.J."/>
            <person name="Sabat G."/>
            <person name="Salamov A."/>
            <person name="Samejima M."/>
            <person name="Schmutz J."/>
            <person name="Slot J.C."/>
            <person name="St John F."/>
            <person name="Stenlid J."/>
            <person name="Sun H."/>
            <person name="Sun S."/>
            <person name="Syed K."/>
            <person name="Tsang A."/>
            <person name="Wiebenga A."/>
            <person name="Young D."/>
            <person name="Pisabarro A."/>
            <person name="Eastwood D.C."/>
            <person name="Martin F."/>
            <person name="Cullen D."/>
            <person name="Grigoriev I.V."/>
            <person name="Hibbett D.S."/>
        </authorList>
    </citation>
    <scope>NUCLEOTIDE SEQUENCE [LARGE SCALE GENOMIC DNA]</scope>
    <source>
        <strain evidence="3 4">ATCC 11539</strain>
    </source>
</reference>
<evidence type="ECO:0000313" key="3">
    <source>
        <dbReference type="EMBL" id="EPQ58587.1"/>
    </source>
</evidence>
<dbReference type="OrthoDB" id="47172at2759"/>
<feature type="domain" description="JmjC" evidence="2">
    <location>
        <begin position="196"/>
        <end position="381"/>
    </location>
</feature>
<dbReference type="PANTHER" id="PTHR12461">
    <property type="entry name" value="HYPOXIA-INDUCIBLE FACTOR 1 ALPHA INHIBITOR-RELATED"/>
    <property type="match status" value="1"/>
</dbReference>
<dbReference type="Proteomes" id="UP000030669">
    <property type="component" value="Unassembled WGS sequence"/>
</dbReference>
<gene>
    <name evidence="3" type="ORF">GLOTRDRAFT_73099</name>
</gene>
<accession>S7QHF0</accession>
<dbReference type="InterPro" id="IPR041667">
    <property type="entry name" value="Cupin_8"/>
</dbReference>
<dbReference type="Gene3D" id="2.60.120.650">
    <property type="entry name" value="Cupin"/>
    <property type="match status" value="1"/>
</dbReference>
<organism evidence="3 4">
    <name type="scientific">Gloeophyllum trabeum (strain ATCC 11539 / FP-39264 / Madison 617)</name>
    <name type="common">Brown rot fungus</name>
    <dbReference type="NCBI Taxonomy" id="670483"/>
    <lineage>
        <taxon>Eukaryota</taxon>
        <taxon>Fungi</taxon>
        <taxon>Dikarya</taxon>
        <taxon>Basidiomycota</taxon>
        <taxon>Agaricomycotina</taxon>
        <taxon>Agaricomycetes</taxon>
        <taxon>Gloeophyllales</taxon>
        <taxon>Gloeophyllaceae</taxon>
        <taxon>Gloeophyllum</taxon>
    </lineage>
</organism>
<dbReference type="SUPFAM" id="SSF51197">
    <property type="entry name" value="Clavaminate synthase-like"/>
    <property type="match status" value="1"/>
</dbReference>
<evidence type="ECO:0000259" key="2">
    <source>
        <dbReference type="PROSITE" id="PS51184"/>
    </source>
</evidence>
<dbReference type="PROSITE" id="PS51184">
    <property type="entry name" value="JMJC"/>
    <property type="match status" value="1"/>
</dbReference>
<evidence type="ECO:0000256" key="1">
    <source>
        <dbReference type="SAM" id="MobiDB-lite"/>
    </source>
</evidence>
<sequence>MHSNPYCWRRLYTDACLFRSLADMQAAIADDGALALSAISRLDRTLVIAGAAGEGRADLVHAVIAKIQSVCLSAASDRFFDSSFSFGPSPASNLNIPSFAREVPCLQNPPSMVAFQRSYFGQPFVLKGYISEWPALNEHPWRSPAYLRQVAGPGRVIPVEVGKDYRASDWTQTILRWDDFLDVLASSPVDDRHSVLYLAQHNLLAQFPRLRDDIVIPDYIYADMPVPADYPDYHPPGNEERLILNAWLGPNGTISPAHTDPYYNLYAQVVGRKTVWLAPPHVTPSMYPYAPSSAPESLSSWGSTHNPAANNTDPSLSNTSRVDVFSSEEAQSRADFPLFFEKVVPEAIAVTLEPGDLLFFPPGWWHAMRAEDVSFSVSMWF</sequence>
<name>S7QHF0_GLOTA</name>
<dbReference type="STRING" id="670483.S7QHF0"/>
<dbReference type="EMBL" id="KB469298">
    <property type="protein sequence ID" value="EPQ58587.1"/>
    <property type="molecule type" value="Genomic_DNA"/>
</dbReference>
<dbReference type="RefSeq" id="XP_007863727.1">
    <property type="nucleotide sequence ID" value="XM_007865536.1"/>
</dbReference>
<dbReference type="CDD" id="cd02208">
    <property type="entry name" value="cupin_RmlC-like"/>
    <property type="match status" value="1"/>
</dbReference>
<dbReference type="GeneID" id="19308326"/>
<feature type="compositionally biased region" description="Polar residues" evidence="1">
    <location>
        <begin position="304"/>
        <end position="319"/>
    </location>
</feature>
<proteinExistence type="predicted"/>
<dbReference type="KEGG" id="gtr:GLOTRDRAFT_73099"/>
<keyword evidence="4" id="KW-1185">Reference proteome</keyword>
<dbReference type="eggNOG" id="KOG2132">
    <property type="taxonomic scope" value="Eukaryota"/>
</dbReference>